<proteinExistence type="predicted"/>
<sequence>MANMMKSTAVIADKTILANGEFLARPYTIKASAITADSNGKKIVKGGTPFPANDSTAIGLLLDTVDVTDGDKTVALVYAGTVSTAKLTANGVTVQTAAKTALPRITFFE</sequence>
<dbReference type="EMBL" id="JAQMLS010000009">
    <property type="protein sequence ID" value="MDB8742849.1"/>
    <property type="molecule type" value="Genomic_DNA"/>
</dbReference>
<gene>
    <name evidence="1" type="ORF">PNV70_12330</name>
</gene>
<evidence type="ECO:0000313" key="1">
    <source>
        <dbReference type="EMBL" id="MDB8742849.1"/>
    </source>
</evidence>
<dbReference type="RefSeq" id="WP_195552045.1">
    <property type="nucleotide sequence ID" value="NZ_JADMNX010000009.1"/>
</dbReference>
<protein>
    <recommendedName>
        <fullName evidence="3">Head decoration protein</fullName>
    </recommendedName>
</protein>
<evidence type="ECO:0008006" key="3">
    <source>
        <dbReference type="Google" id="ProtNLM"/>
    </source>
</evidence>
<dbReference type="Proteomes" id="UP001211421">
    <property type="component" value="Unassembled WGS sequence"/>
</dbReference>
<accession>A0AAW6E738</accession>
<reference evidence="1" key="1">
    <citation type="submission" date="2023-01" db="EMBL/GenBank/DDBJ databases">
        <title>Human gut microbiome strain richness.</title>
        <authorList>
            <person name="Chen-Liaw A."/>
        </authorList>
    </citation>
    <scope>NUCLEOTIDE SEQUENCE</scope>
    <source>
        <strain evidence="1">D59st1_B8_D59t2_181005</strain>
    </source>
</reference>
<comment type="caution">
    <text evidence="1">The sequence shown here is derived from an EMBL/GenBank/DDBJ whole genome shotgun (WGS) entry which is preliminary data.</text>
</comment>
<organism evidence="1 2">
    <name type="scientific">Ruminococcus bicirculans</name>
    <name type="common">ex Wegman et al. 2014</name>
    <dbReference type="NCBI Taxonomy" id="1160721"/>
    <lineage>
        <taxon>Bacteria</taxon>
        <taxon>Bacillati</taxon>
        <taxon>Bacillota</taxon>
        <taxon>Clostridia</taxon>
        <taxon>Eubacteriales</taxon>
        <taxon>Oscillospiraceae</taxon>
        <taxon>Ruminococcus</taxon>
    </lineage>
</organism>
<evidence type="ECO:0000313" key="2">
    <source>
        <dbReference type="Proteomes" id="UP001211421"/>
    </source>
</evidence>
<dbReference type="AlphaFoldDB" id="A0AAW6E738"/>
<name>A0AAW6E738_9FIRM</name>